<organism evidence="1 2">
    <name type="scientific">Rhodopila globiformis</name>
    <name type="common">Rhodopseudomonas globiformis</name>
    <dbReference type="NCBI Taxonomy" id="1071"/>
    <lineage>
        <taxon>Bacteria</taxon>
        <taxon>Pseudomonadati</taxon>
        <taxon>Pseudomonadota</taxon>
        <taxon>Alphaproteobacteria</taxon>
        <taxon>Acetobacterales</taxon>
        <taxon>Acetobacteraceae</taxon>
        <taxon>Rhodopila</taxon>
    </lineage>
</organism>
<dbReference type="AlphaFoldDB" id="A0A2S6N6B5"/>
<comment type="caution">
    <text evidence="1">The sequence shown here is derived from an EMBL/GenBank/DDBJ whole genome shotgun (WGS) entry which is preliminary data.</text>
</comment>
<dbReference type="GO" id="GO:0005829">
    <property type="term" value="C:cytosol"/>
    <property type="evidence" value="ECO:0007669"/>
    <property type="project" value="TreeGrafter"/>
</dbReference>
<dbReference type="InterPro" id="IPR036390">
    <property type="entry name" value="WH_DNA-bd_sf"/>
</dbReference>
<keyword evidence="2" id="KW-1185">Reference proteome</keyword>
<evidence type="ECO:0000313" key="1">
    <source>
        <dbReference type="EMBL" id="PPQ30165.1"/>
    </source>
</evidence>
<dbReference type="InterPro" id="IPR000944">
    <property type="entry name" value="Tscrpt_reg_Rrf2"/>
</dbReference>
<name>A0A2S6N6B5_RHOGL</name>
<dbReference type="SUPFAM" id="SSF46785">
    <property type="entry name" value="Winged helix' DNA-binding domain"/>
    <property type="match status" value="1"/>
</dbReference>
<gene>
    <name evidence="1" type="ORF">CCS01_19925</name>
</gene>
<dbReference type="InterPro" id="IPR036388">
    <property type="entry name" value="WH-like_DNA-bd_sf"/>
</dbReference>
<dbReference type="InterPro" id="IPR030489">
    <property type="entry name" value="TR_Rrf2-type_CS"/>
</dbReference>
<accession>A0A2S6N6B5</accession>
<dbReference type="PROSITE" id="PS01332">
    <property type="entry name" value="HTH_RRF2_1"/>
    <property type="match status" value="1"/>
</dbReference>
<reference evidence="1 2" key="1">
    <citation type="journal article" date="2018" name="Arch. Microbiol.">
        <title>New insights into the metabolic potential of the phototrophic purple bacterium Rhodopila globiformis DSM 161(T) from its draft genome sequence and evidence for a vanadium-dependent nitrogenase.</title>
        <authorList>
            <person name="Imhoff J.F."/>
            <person name="Rahn T."/>
            <person name="Kunzel S."/>
            <person name="Neulinger S.C."/>
        </authorList>
    </citation>
    <scope>NUCLEOTIDE SEQUENCE [LARGE SCALE GENOMIC DNA]</scope>
    <source>
        <strain evidence="1 2">DSM 161</strain>
    </source>
</reference>
<protein>
    <submittedName>
        <fullName evidence="1">Transcriptional regulator</fullName>
    </submittedName>
</protein>
<dbReference type="PANTHER" id="PTHR33221">
    <property type="entry name" value="WINGED HELIX-TURN-HELIX TRANSCRIPTIONAL REGULATOR, RRF2 FAMILY"/>
    <property type="match status" value="1"/>
</dbReference>
<dbReference type="PROSITE" id="PS51197">
    <property type="entry name" value="HTH_RRF2_2"/>
    <property type="match status" value="1"/>
</dbReference>
<dbReference type="Pfam" id="PF02082">
    <property type="entry name" value="Rrf2"/>
    <property type="match status" value="1"/>
</dbReference>
<dbReference type="GO" id="GO:0003700">
    <property type="term" value="F:DNA-binding transcription factor activity"/>
    <property type="evidence" value="ECO:0007669"/>
    <property type="project" value="TreeGrafter"/>
</dbReference>
<dbReference type="OrthoDB" id="9800519at2"/>
<dbReference type="Gene3D" id="1.10.10.10">
    <property type="entry name" value="Winged helix-like DNA-binding domain superfamily/Winged helix DNA-binding domain"/>
    <property type="match status" value="1"/>
</dbReference>
<proteinExistence type="predicted"/>
<evidence type="ECO:0000313" key="2">
    <source>
        <dbReference type="Proteomes" id="UP000239724"/>
    </source>
</evidence>
<dbReference type="PANTHER" id="PTHR33221:SF15">
    <property type="entry name" value="HTH-TYPE TRANSCRIPTIONAL REGULATOR YWGB-RELATED"/>
    <property type="match status" value="1"/>
</dbReference>
<dbReference type="Proteomes" id="UP000239724">
    <property type="component" value="Unassembled WGS sequence"/>
</dbReference>
<sequence>MFLTRRDRGMVALAIVLDVAFHGSSETVVNAAELAERTGMARRTLEPLLQALSRERLLDSTRGPHGGYRLGRPARLIRLSDVIAVGLNSLDDSGLDLSGRLQRAVVEPLWTEFDSQAQAHAEALTIEDLLKRAAAAGLRKPVGEPLNFVI</sequence>
<dbReference type="EMBL" id="NHRY01000216">
    <property type="protein sequence ID" value="PPQ30165.1"/>
    <property type="molecule type" value="Genomic_DNA"/>
</dbReference>